<dbReference type="AlphaFoldDB" id="A0A428P2G4"/>
<organism evidence="3 4">
    <name type="scientific">Fusarium floridanum</name>
    <dbReference type="NCBI Taxonomy" id="1325733"/>
    <lineage>
        <taxon>Eukaryota</taxon>
        <taxon>Fungi</taxon>
        <taxon>Dikarya</taxon>
        <taxon>Ascomycota</taxon>
        <taxon>Pezizomycotina</taxon>
        <taxon>Sordariomycetes</taxon>
        <taxon>Hypocreomycetidae</taxon>
        <taxon>Hypocreales</taxon>
        <taxon>Nectriaceae</taxon>
        <taxon>Fusarium</taxon>
        <taxon>Fusarium solani species complex</taxon>
    </lineage>
</organism>
<evidence type="ECO:0000259" key="2">
    <source>
        <dbReference type="PROSITE" id="PS50011"/>
    </source>
</evidence>
<dbReference type="SUPFAM" id="SSF56112">
    <property type="entry name" value="Protein kinase-like (PK-like)"/>
    <property type="match status" value="1"/>
</dbReference>
<dbReference type="Proteomes" id="UP000287972">
    <property type="component" value="Unassembled WGS sequence"/>
</dbReference>
<dbReference type="PROSITE" id="PS50011">
    <property type="entry name" value="PROTEIN_KINASE_DOM"/>
    <property type="match status" value="1"/>
</dbReference>
<feature type="domain" description="Protein kinase" evidence="2">
    <location>
        <begin position="197"/>
        <end position="492"/>
    </location>
</feature>
<name>A0A428P2G4_9HYPO</name>
<protein>
    <recommendedName>
        <fullName evidence="2">Protein kinase domain-containing protein</fullName>
    </recommendedName>
</protein>
<feature type="region of interest" description="Disordered" evidence="1">
    <location>
        <begin position="377"/>
        <end position="405"/>
    </location>
</feature>
<dbReference type="PANTHER" id="PTHR24359">
    <property type="entry name" value="SERINE/THREONINE-PROTEIN KINASE SBK1"/>
    <property type="match status" value="1"/>
</dbReference>
<sequence>MSLCNIHNLFPPMSPWVTAMLQKLRKNPRVLDDWAEQITCKMKKNPDEQQFLPCDQIDLLVNKTNVAWALRAAGLRNTGPLVTFVLQDAKRLFLILVLMSTKTTEKLSLIAELQDIGLKDAVLPLSFDPVDNDGHGYSRVAGPSAESARTRVDLPTNWERGDRENFRTYQWRVMAPIFDGSTFRFEFHPHTVMPYLGQPAKRANSGFFGEVSRFEIHSAHIPALVKDHGEQTVSVAVKKAKDPDELQDFFNKEAENLAQLRNHTLPNLIKPIAAYEKNGDRCLIFPWAAGGTLSDYWETKNTPSNLLQQPSLKWILSQFTGICCALKELHTINCRHGDLKPDNILWFKDDNDRGTLKIADLGLAAFHKNLQTIDRRREGIQTKTPSGTRRYEPPETDENRNTTEPRSRTYDIWSMGCIILELLIWLVYGFTTVDSFQIHTEFFWEIRSSPGPSSRQYVVHHIVQDCIKELERVLKNDSAYKALLDLVKDRLLVVLVSDKMTGSSRARSDADNLCEMMKDIQSKLDDSGFLQPV</sequence>
<dbReference type="Pfam" id="PF00069">
    <property type="entry name" value="Pkinase"/>
    <property type="match status" value="1"/>
</dbReference>
<dbReference type="PANTHER" id="PTHR24359:SF1">
    <property type="entry name" value="INHIBITOR OF NUCLEAR FACTOR KAPPA-B KINASE EPSILON SUBUNIT HOMOLOG 1-RELATED"/>
    <property type="match status" value="1"/>
</dbReference>
<evidence type="ECO:0000313" key="3">
    <source>
        <dbReference type="EMBL" id="RSL47214.1"/>
    </source>
</evidence>
<gene>
    <name evidence="3" type="ORF">CEP51_015806</name>
</gene>
<proteinExistence type="predicted"/>
<reference evidence="3 4" key="1">
    <citation type="submission" date="2017-06" db="EMBL/GenBank/DDBJ databases">
        <title>Comparative genomic analysis of Ambrosia Fusariam Clade fungi.</title>
        <authorList>
            <person name="Stajich J.E."/>
            <person name="Carrillo J."/>
            <person name="Kijimoto T."/>
            <person name="Eskalen A."/>
            <person name="O'Donnell K."/>
            <person name="Kasson M."/>
        </authorList>
    </citation>
    <scope>NUCLEOTIDE SEQUENCE [LARGE SCALE GENOMIC DNA]</scope>
    <source>
        <strain evidence="3 4">NRRL62606</strain>
    </source>
</reference>
<dbReference type="SMART" id="SM00220">
    <property type="entry name" value="S_TKc"/>
    <property type="match status" value="1"/>
</dbReference>
<dbReference type="Gene3D" id="3.30.200.20">
    <property type="entry name" value="Phosphorylase Kinase, domain 1"/>
    <property type="match status" value="1"/>
</dbReference>
<dbReference type="InterPro" id="IPR011009">
    <property type="entry name" value="Kinase-like_dom_sf"/>
</dbReference>
<evidence type="ECO:0000256" key="1">
    <source>
        <dbReference type="SAM" id="MobiDB-lite"/>
    </source>
</evidence>
<dbReference type="EMBL" id="NKCL01000928">
    <property type="protein sequence ID" value="RSL47214.1"/>
    <property type="molecule type" value="Genomic_DNA"/>
</dbReference>
<dbReference type="GO" id="GO:0004674">
    <property type="term" value="F:protein serine/threonine kinase activity"/>
    <property type="evidence" value="ECO:0007669"/>
    <property type="project" value="TreeGrafter"/>
</dbReference>
<dbReference type="GO" id="GO:0005524">
    <property type="term" value="F:ATP binding"/>
    <property type="evidence" value="ECO:0007669"/>
    <property type="project" value="InterPro"/>
</dbReference>
<dbReference type="InterPro" id="IPR000719">
    <property type="entry name" value="Prot_kinase_dom"/>
</dbReference>
<comment type="caution">
    <text evidence="3">The sequence shown here is derived from an EMBL/GenBank/DDBJ whole genome shotgun (WGS) entry which is preliminary data.</text>
</comment>
<evidence type="ECO:0000313" key="4">
    <source>
        <dbReference type="Proteomes" id="UP000287972"/>
    </source>
</evidence>
<dbReference type="Gene3D" id="1.10.510.10">
    <property type="entry name" value="Transferase(Phosphotransferase) domain 1"/>
    <property type="match status" value="1"/>
</dbReference>
<accession>A0A428P2G4</accession>
<keyword evidence="4" id="KW-1185">Reference proteome</keyword>
<dbReference type="CDD" id="cd00180">
    <property type="entry name" value="PKc"/>
    <property type="match status" value="1"/>
</dbReference>
<feature type="compositionally biased region" description="Basic and acidic residues" evidence="1">
    <location>
        <begin position="389"/>
        <end position="405"/>
    </location>
</feature>